<dbReference type="RefSeq" id="WP_281751266.1">
    <property type="nucleotide sequence ID" value="NZ_BRVP01000001.1"/>
</dbReference>
<evidence type="ECO:0000259" key="1">
    <source>
        <dbReference type="SMART" id="SM00867"/>
    </source>
</evidence>
<protein>
    <recommendedName>
        <fullName evidence="1">Lipid/polyisoprenoid-binding YceI-like domain-containing protein</fullName>
    </recommendedName>
</protein>
<feature type="domain" description="Lipid/polyisoprenoid-binding YceI-like" evidence="1">
    <location>
        <begin position="22"/>
        <end position="183"/>
    </location>
</feature>
<dbReference type="Pfam" id="PF04264">
    <property type="entry name" value="YceI"/>
    <property type="match status" value="1"/>
</dbReference>
<proteinExistence type="predicted"/>
<accession>A0A9W6ET41</accession>
<name>A0A9W6ET41_9FLAO</name>
<dbReference type="SUPFAM" id="SSF101874">
    <property type="entry name" value="YceI-like"/>
    <property type="match status" value="1"/>
</dbReference>
<dbReference type="Gene3D" id="2.40.128.110">
    <property type="entry name" value="Lipid/polyisoprenoid-binding, YceI-like"/>
    <property type="match status" value="1"/>
</dbReference>
<dbReference type="AlphaFoldDB" id="A0A9W6ET41"/>
<reference evidence="2" key="1">
    <citation type="submission" date="2022-07" db="EMBL/GenBank/DDBJ databases">
        <title>Taxonomy of Novel Oxalotrophic and Methylotrophic Bacteria.</title>
        <authorList>
            <person name="Sahin N."/>
            <person name="Tani A."/>
        </authorList>
    </citation>
    <scope>NUCLEOTIDE SEQUENCE</scope>
    <source>
        <strain evidence="2">AM327</strain>
    </source>
</reference>
<dbReference type="InterPro" id="IPR007372">
    <property type="entry name" value="Lipid/polyisoprenoid-bd_YceI"/>
</dbReference>
<dbReference type="EMBL" id="BRVP01000001">
    <property type="protein sequence ID" value="GLB51080.1"/>
    <property type="molecule type" value="Genomic_DNA"/>
</dbReference>
<keyword evidence="3" id="KW-1185">Reference proteome</keyword>
<dbReference type="Proteomes" id="UP001143545">
    <property type="component" value="Unassembled WGS sequence"/>
</dbReference>
<dbReference type="InterPro" id="IPR036761">
    <property type="entry name" value="TTHA0802/YceI-like_sf"/>
</dbReference>
<sequence length="185" mass="20200">MKRLVLTLVITVLGISLGASQNYIAKSSTSELSVSGTSSLHDWECSVKDFTGEIDAVITDGAVSAINNYNFTFKVKSLESGKGGMNKKMYEALKEEDYPVITYKGSEVVFINGQAKFKGKMTMAGVTKYFETMIDVTYEGGNIKLEGSKAFKLADFSIKPPTAMFGTIKTGEEVSIHYNILLLTK</sequence>
<organism evidence="2 3">
    <name type="scientific">Neptunitalea chrysea</name>
    <dbReference type="NCBI Taxonomy" id="1647581"/>
    <lineage>
        <taxon>Bacteria</taxon>
        <taxon>Pseudomonadati</taxon>
        <taxon>Bacteroidota</taxon>
        <taxon>Flavobacteriia</taxon>
        <taxon>Flavobacteriales</taxon>
        <taxon>Flavobacteriaceae</taxon>
        <taxon>Neptunitalea</taxon>
    </lineage>
</organism>
<gene>
    <name evidence="2" type="ORF">NBRC110019_01190</name>
</gene>
<evidence type="ECO:0000313" key="2">
    <source>
        <dbReference type="EMBL" id="GLB51080.1"/>
    </source>
</evidence>
<comment type="caution">
    <text evidence="2">The sequence shown here is derived from an EMBL/GenBank/DDBJ whole genome shotgun (WGS) entry which is preliminary data.</text>
</comment>
<dbReference type="SMART" id="SM00867">
    <property type="entry name" value="YceI"/>
    <property type="match status" value="1"/>
</dbReference>
<evidence type="ECO:0000313" key="3">
    <source>
        <dbReference type="Proteomes" id="UP001143545"/>
    </source>
</evidence>